<keyword evidence="2 5" id="KW-0812">Transmembrane</keyword>
<evidence type="ECO:0000256" key="3">
    <source>
        <dbReference type="ARBA" id="ARBA00022989"/>
    </source>
</evidence>
<dbReference type="Proteomes" id="UP000749559">
    <property type="component" value="Unassembled WGS sequence"/>
</dbReference>
<reference evidence="7" key="1">
    <citation type="submission" date="2022-03" db="EMBL/GenBank/DDBJ databases">
        <authorList>
            <person name="Martin C."/>
        </authorList>
    </citation>
    <scope>NUCLEOTIDE SEQUENCE</scope>
</reference>
<evidence type="ECO:0000256" key="2">
    <source>
        <dbReference type="ARBA" id="ARBA00022692"/>
    </source>
</evidence>
<dbReference type="PRINTS" id="PR00237">
    <property type="entry name" value="GPCRRHODOPSN"/>
</dbReference>
<feature type="transmembrane region" description="Helical" evidence="5">
    <location>
        <begin position="260"/>
        <end position="280"/>
    </location>
</feature>
<dbReference type="SUPFAM" id="SSF81321">
    <property type="entry name" value="Family A G protein-coupled receptor-like"/>
    <property type="match status" value="1"/>
</dbReference>
<dbReference type="InterPro" id="IPR000276">
    <property type="entry name" value="GPCR_Rhodpsn"/>
</dbReference>
<feature type="domain" description="G-protein coupled receptors family 1 profile" evidence="6">
    <location>
        <begin position="55"/>
        <end position="284"/>
    </location>
</feature>
<feature type="transmembrane region" description="Helical" evidence="5">
    <location>
        <begin position="75"/>
        <end position="99"/>
    </location>
</feature>
<keyword evidence="8" id="KW-1185">Reference proteome</keyword>
<dbReference type="PANTHER" id="PTHR46641:SF2">
    <property type="entry name" value="FMRFAMIDE RECEPTOR"/>
    <property type="match status" value="1"/>
</dbReference>
<dbReference type="GO" id="GO:0004930">
    <property type="term" value="F:G protein-coupled receptor activity"/>
    <property type="evidence" value="ECO:0007669"/>
    <property type="project" value="InterPro"/>
</dbReference>
<dbReference type="AlphaFoldDB" id="A0A8S4PXF7"/>
<sequence length="284" mass="32124">MDQTTDINMSLNDVNMTSNDVNLTSNATTYPKEALPITLFSIYFPAIIGVFGIVGNMLSFTILSRERDSSTSYLLRCLAVCDTIFLVTAMQIQVIFSLMMTYGNQEVAINMAKMVNVPFIWPVAMAAQMSSVWLTVFISFDRYYAVCNPFRAKSVCTVKTARIACICITIGCMLYNIPRFFEYLQVNKDGLAEYTSPEKSIVGANEVYRYLYCGILYFLLLFCIPLMLLLILNIRIILALNKETQLMPSMSTTQMRERKVTKICLCIVLVFFLCGTLSPVTNFQ</sequence>
<evidence type="ECO:0000259" key="6">
    <source>
        <dbReference type="PROSITE" id="PS50262"/>
    </source>
</evidence>
<feature type="transmembrane region" description="Helical" evidence="5">
    <location>
        <begin position="161"/>
        <end position="181"/>
    </location>
</feature>
<feature type="transmembrane region" description="Helical" evidence="5">
    <location>
        <begin position="42"/>
        <end position="63"/>
    </location>
</feature>
<dbReference type="Gene3D" id="1.20.1070.10">
    <property type="entry name" value="Rhodopsin 7-helix transmembrane proteins"/>
    <property type="match status" value="1"/>
</dbReference>
<keyword evidence="3 5" id="KW-1133">Transmembrane helix</keyword>
<dbReference type="GO" id="GO:0016020">
    <property type="term" value="C:membrane"/>
    <property type="evidence" value="ECO:0007669"/>
    <property type="project" value="UniProtKB-SubCell"/>
</dbReference>
<keyword evidence="4 5" id="KW-0472">Membrane</keyword>
<dbReference type="InterPro" id="IPR052954">
    <property type="entry name" value="GPCR-Ligand_Int"/>
</dbReference>
<dbReference type="CDD" id="cd14978">
    <property type="entry name" value="7tmA_FMRFamide_R-like"/>
    <property type="match status" value="1"/>
</dbReference>
<evidence type="ECO:0000313" key="7">
    <source>
        <dbReference type="EMBL" id="CAH1797970.1"/>
    </source>
</evidence>
<dbReference type="InterPro" id="IPR017452">
    <property type="entry name" value="GPCR_Rhodpsn_7TM"/>
</dbReference>
<dbReference type="PROSITE" id="PS50262">
    <property type="entry name" value="G_PROTEIN_RECEP_F1_2"/>
    <property type="match status" value="1"/>
</dbReference>
<comment type="subcellular location">
    <subcellularLocation>
        <location evidence="1">Membrane</location>
    </subcellularLocation>
</comment>
<evidence type="ECO:0000256" key="5">
    <source>
        <dbReference type="SAM" id="Phobius"/>
    </source>
</evidence>
<feature type="non-terminal residue" evidence="7">
    <location>
        <position position="284"/>
    </location>
</feature>
<evidence type="ECO:0000313" key="8">
    <source>
        <dbReference type="Proteomes" id="UP000749559"/>
    </source>
</evidence>
<comment type="caution">
    <text evidence="7">The sequence shown here is derived from an EMBL/GenBank/DDBJ whole genome shotgun (WGS) entry which is preliminary data.</text>
</comment>
<organism evidence="7 8">
    <name type="scientific">Owenia fusiformis</name>
    <name type="common">Polychaete worm</name>
    <dbReference type="NCBI Taxonomy" id="6347"/>
    <lineage>
        <taxon>Eukaryota</taxon>
        <taxon>Metazoa</taxon>
        <taxon>Spiralia</taxon>
        <taxon>Lophotrochozoa</taxon>
        <taxon>Annelida</taxon>
        <taxon>Polychaeta</taxon>
        <taxon>Sedentaria</taxon>
        <taxon>Canalipalpata</taxon>
        <taxon>Sabellida</taxon>
        <taxon>Oweniida</taxon>
        <taxon>Oweniidae</taxon>
        <taxon>Owenia</taxon>
    </lineage>
</organism>
<name>A0A8S4PXF7_OWEFU</name>
<dbReference type="Pfam" id="PF00001">
    <property type="entry name" value="7tm_1"/>
    <property type="match status" value="1"/>
</dbReference>
<dbReference type="EMBL" id="CAIIXF020000010">
    <property type="protein sequence ID" value="CAH1797970.1"/>
    <property type="molecule type" value="Genomic_DNA"/>
</dbReference>
<evidence type="ECO:0000256" key="4">
    <source>
        <dbReference type="ARBA" id="ARBA00023136"/>
    </source>
</evidence>
<dbReference type="OrthoDB" id="10011262at2759"/>
<dbReference type="PANTHER" id="PTHR46641">
    <property type="entry name" value="FMRFAMIDE RECEPTOR-RELATED"/>
    <property type="match status" value="1"/>
</dbReference>
<protein>
    <recommendedName>
        <fullName evidence="6">G-protein coupled receptors family 1 profile domain-containing protein</fullName>
    </recommendedName>
</protein>
<accession>A0A8S4PXF7</accession>
<feature type="transmembrane region" description="Helical" evidence="5">
    <location>
        <begin position="119"/>
        <end position="140"/>
    </location>
</feature>
<evidence type="ECO:0000256" key="1">
    <source>
        <dbReference type="ARBA" id="ARBA00004370"/>
    </source>
</evidence>
<feature type="transmembrane region" description="Helical" evidence="5">
    <location>
        <begin position="215"/>
        <end position="240"/>
    </location>
</feature>
<gene>
    <name evidence="7" type="ORF">OFUS_LOCUS22171</name>
</gene>
<proteinExistence type="predicted"/>